<sequence>MPSSSSEGGLKSSSSSVGRNSSFLNKEAVKDLKYRDEWEEDKQPCSDRELRAWYFYDFAHSGFPSAGNVLWVPIMLSIMARRHACPYQQEPKDELKPDPLFWSPYDGFKNASDDVCGYSGIQYQEGWKGLDTHAKAVLSYGDCTTCRIDTNGSVTGYGQWMERGNGYYGLTMYPAKTRKDEGTEDEDEIKAKIRMLIDLEYLDYATVDYANNLICEEYTGEGEIG</sequence>
<dbReference type="EMBL" id="BRXZ01004553">
    <property type="protein sequence ID" value="GMH51136.1"/>
    <property type="molecule type" value="Genomic_DNA"/>
</dbReference>
<comment type="caution">
    <text evidence="2">The sequence shown here is derived from an EMBL/GenBank/DDBJ whole genome shotgun (WGS) entry which is preliminary data.</text>
</comment>
<evidence type="ECO:0000256" key="1">
    <source>
        <dbReference type="SAM" id="MobiDB-lite"/>
    </source>
</evidence>
<protein>
    <submittedName>
        <fullName evidence="2">Uncharacterized protein</fullName>
    </submittedName>
</protein>
<dbReference type="AlphaFoldDB" id="A0A9W6ZF71"/>
<keyword evidence="3" id="KW-1185">Reference proteome</keyword>
<dbReference type="Proteomes" id="UP001165082">
    <property type="component" value="Unassembled WGS sequence"/>
</dbReference>
<proteinExistence type="predicted"/>
<accession>A0A9W6ZF71</accession>
<reference evidence="2" key="1">
    <citation type="submission" date="2022-07" db="EMBL/GenBank/DDBJ databases">
        <title>Genome analysis of Parmales, a sister group of diatoms, reveals the evolutionary specialization of diatoms from phago-mixotrophs to photoautotrophs.</title>
        <authorList>
            <person name="Ban H."/>
            <person name="Sato S."/>
            <person name="Yoshikawa S."/>
            <person name="Kazumasa Y."/>
            <person name="Nakamura Y."/>
            <person name="Ichinomiya M."/>
            <person name="Saitoh K."/>
            <person name="Sato N."/>
            <person name="Blanc-Mathieu R."/>
            <person name="Endo H."/>
            <person name="Kuwata A."/>
            <person name="Ogata H."/>
        </authorList>
    </citation>
    <scope>NUCLEOTIDE SEQUENCE</scope>
</reference>
<gene>
    <name evidence="2" type="ORF">TrRE_jg769</name>
</gene>
<evidence type="ECO:0000313" key="2">
    <source>
        <dbReference type="EMBL" id="GMH51136.1"/>
    </source>
</evidence>
<feature type="region of interest" description="Disordered" evidence="1">
    <location>
        <begin position="1"/>
        <end position="20"/>
    </location>
</feature>
<organism evidence="2 3">
    <name type="scientific">Triparma retinervis</name>
    <dbReference type="NCBI Taxonomy" id="2557542"/>
    <lineage>
        <taxon>Eukaryota</taxon>
        <taxon>Sar</taxon>
        <taxon>Stramenopiles</taxon>
        <taxon>Ochrophyta</taxon>
        <taxon>Bolidophyceae</taxon>
        <taxon>Parmales</taxon>
        <taxon>Triparmaceae</taxon>
        <taxon>Triparma</taxon>
    </lineage>
</organism>
<name>A0A9W6ZF71_9STRA</name>
<evidence type="ECO:0000313" key="3">
    <source>
        <dbReference type="Proteomes" id="UP001165082"/>
    </source>
</evidence>